<dbReference type="PANTHER" id="PTHR37038">
    <property type="entry name" value="TRANSCRIPTIONAL REGULATOR-RELATED"/>
    <property type="match status" value="1"/>
</dbReference>
<dbReference type="PROSITE" id="PS50943">
    <property type="entry name" value="HTH_CROC1"/>
    <property type="match status" value="1"/>
</dbReference>
<dbReference type="SMART" id="SM00530">
    <property type="entry name" value="HTH_XRE"/>
    <property type="match status" value="1"/>
</dbReference>
<dbReference type="Gene3D" id="1.25.40.10">
    <property type="entry name" value="Tetratricopeptide repeat domain"/>
    <property type="match status" value="1"/>
</dbReference>
<dbReference type="InterPro" id="IPR001387">
    <property type="entry name" value="Cro/C1-type_HTH"/>
</dbReference>
<proteinExistence type="predicted"/>
<dbReference type="Pfam" id="PF01381">
    <property type="entry name" value="HTH_3"/>
    <property type="match status" value="1"/>
</dbReference>
<dbReference type="Proteomes" id="UP001322664">
    <property type="component" value="Chromosome"/>
</dbReference>
<name>A0ABZ0S1A0_9BACI</name>
<feature type="domain" description="HTH cro/C1-type" evidence="1">
    <location>
        <begin position="8"/>
        <end position="61"/>
    </location>
</feature>
<keyword evidence="3" id="KW-1185">Reference proteome</keyword>
<evidence type="ECO:0000313" key="3">
    <source>
        <dbReference type="Proteomes" id="UP001322664"/>
    </source>
</evidence>
<protein>
    <submittedName>
        <fullName evidence="2">Helix-turn-helix transcriptional regulator</fullName>
    </submittedName>
</protein>
<dbReference type="EMBL" id="CP137624">
    <property type="protein sequence ID" value="WPK13009.1"/>
    <property type="molecule type" value="Genomic_DNA"/>
</dbReference>
<dbReference type="InterPro" id="IPR010982">
    <property type="entry name" value="Lambda_DNA-bd_dom_sf"/>
</dbReference>
<dbReference type="CDD" id="cd00093">
    <property type="entry name" value="HTH_XRE"/>
    <property type="match status" value="1"/>
</dbReference>
<dbReference type="SUPFAM" id="SSF47413">
    <property type="entry name" value="lambda repressor-like DNA-binding domains"/>
    <property type="match status" value="1"/>
</dbReference>
<dbReference type="PANTHER" id="PTHR37038:SF13">
    <property type="entry name" value="HTH CRO_C1-TYPE DOMAIN-CONTAINING PROTEIN"/>
    <property type="match status" value="1"/>
</dbReference>
<evidence type="ECO:0000313" key="2">
    <source>
        <dbReference type="EMBL" id="WPK13009.1"/>
    </source>
</evidence>
<dbReference type="InterPro" id="IPR053163">
    <property type="entry name" value="HTH-type_regulator_Rgg"/>
</dbReference>
<reference evidence="2 3" key="1">
    <citation type="submission" date="2023-09" db="EMBL/GenBank/DDBJ databases">
        <authorList>
            <person name="Page C.A."/>
            <person name="Perez-Diaz I.M."/>
        </authorList>
    </citation>
    <scope>NUCLEOTIDE SEQUENCE [LARGE SCALE GENOMIC DNA]</scope>
    <source>
        <strain evidence="2 3">Ll15</strain>
    </source>
</reference>
<dbReference type="InterPro" id="IPR011990">
    <property type="entry name" value="TPR-like_helical_dom_sf"/>
</dbReference>
<evidence type="ECO:0000259" key="1">
    <source>
        <dbReference type="PROSITE" id="PS50943"/>
    </source>
</evidence>
<organism evidence="2 3">
    <name type="scientific">Lysinibacillus louembei</name>
    <dbReference type="NCBI Taxonomy" id="1470088"/>
    <lineage>
        <taxon>Bacteria</taxon>
        <taxon>Bacillati</taxon>
        <taxon>Bacillota</taxon>
        <taxon>Bacilli</taxon>
        <taxon>Bacillales</taxon>
        <taxon>Bacillaceae</taxon>
        <taxon>Lysinibacillus</taxon>
    </lineage>
</organism>
<dbReference type="RefSeq" id="WP_319837634.1">
    <property type="nucleotide sequence ID" value="NZ_CP137624.1"/>
</dbReference>
<gene>
    <name evidence="2" type="ORF">R6U77_04795</name>
</gene>
<sequence length="287" mass="33948">MVNRGTTLKGIRKNKNYTQIEVSKGITSQGTYSKYEANIRDVDTEVYIQLLDKLSISLEEFEYIHNNYSYGRKKEIIQLFFKLNYNNPDKLRNLEKQASNYLLLDNDIDIKEIKLICQAFLKLSEGNINQAKEIIKPIWERLSKFDQLYIHDIGLINTILFLFPVNIAIDFTNNVLKRLDTYTGYREVELLKSAFNINLTLLLIKNRDFATALSILEKSLQKYRQIMNYSILALHFSRKAICLFHLENKDSQFLLKQAEQLLSLYEDEQYYKQIKSEYEYYTSSQFL</sequence>
<accession>A0ABZ0S1A0</accession>